<accession>A0A6V8KVC5</accession>
<sequence length="318" mass="32125">MTVTGTADLDLIGITTSATGVVVDFGFDGTVDAQIPRPGISGVRVLALDGNDRVSTRSTGDIPVALSGGAGADVLSAIGTIDTKDTDALVKVDGGDGDDNIFTATPAQVTVLAGTGNDRVIGGARATRQAVSLGDGNDRFTTSLDASGGDRRDIVDGGAGRDVLDMEGTFASESVGLSAVKGQLFVQHDFRNNVTADGVEDVTYLGFGSVDSSGSGDAVAVNDLSGTDVVRVTANFSTDQSSTAPNGSADTLTVRGTPGVDHITVRGAKADVLVSGLRPTVAAVFLQPQDFLLIDTLAGDDVVDSSGLQPGLVQLLVR</sequence>
<organism evidence="1 2">
    <name type="scientific">Phytohabitans rumicis</name>
    <dbReference type="NCBI Taxonomy" id="1076125"/>
    <lineage>
        <taxon>Bacteria</taxon>
        <taxon>Bacillati</taxon>
        <taxon>Actinomycetota</taxon>
        <taxon>Actinomycetes</taxon>
        <taxon>Micromonosporales</taxon>
        <taxon>Micromonosporaceae</taxon>
    </lineage>
</organism>
<comment type="caution">
    <text evidence="1">The sequence shown here is derived from an EMBL/GenBank/DDBJ whole genome shotgun (WGS) entry which is preliminary data.</text>
</comment>
<gene>
    <name evidence="1" type="ORF">Prum_010420</name>
</gene>
<protein>
    <recommendedName>
        <fullName evidence="3">Calcium-binding protein</fullName>
    </recommendedName>
</protein>
<dbReference type="SUPFAM" id="SSF51120">
    <property type="entry name" value="beta-Roll"/>
    <property type="match status" value="1"/>
</dbReference>
<name>A0A6V8KVC5_9ACTN</name>
<evidence type="ECO:0000313" key="1">
    <source>
        <dbReference type="EMBL" id="GFJ87400.1"/>
    </source>
</evidence>
<evidence type="ECO:0000313" key="2">
    <source>
        <dbReference type="Proteomes" id="UP000482960"/>
    </source>
</evidence>
<reference evidence="1 2" key="2">
    <citation type="submission" date="2020-03" db="EMBL/GenBank/DDBJ databases">
        <authorList>
            <person name="Ichikawa N."/>
            <person name="Kimura A."/>
            <person name="Kitahashi Y."/>
            <person name="Uohara A."/>
        </authorList>
    </citation>
    <scope>NUCLEOTIDE SEQUENCE [LARGE SCALE GENOMIC DNA]</scope>
    <source>
        <strain evidence="1 2">NBRC 108638</strain>
    </source>
</reference>
<keyword evidence="2" id="KW-1185">Reference proteome</keyword>
<dbReference type="AlphaFoldDB" id="A0A6V8KVC5"/>
<dbReference type="RefSeq" id="WP_173074348.1">
    <property type="nucleotide sequence ID" value="NZ_BLPG01000001.1"/>
</dbReference>
<dbReference type="Proteomes" id="UP000482960">
    <property type="component" value="Unassembled WGS sequence"/>
</dbReference>
<dbReference type="EMBL" id="BLPG01000001">
    <property type="protein sequence ID" value="GFJ87400.1"/>
    <property type="molecule type" value="Genomic_DNA"/>
</dbReference>
<dbReference type="Gene3D" id="2.160.20.160">
    <property type="match status" value="1"/>
</dbReference>
<evidence type="ECO:0008006" key="3">
    <source>
        <dbReference type="Google" id="ProtNLM"/>
    </source>
</evidence>
<reference evidence="1 2" key="1">
    <citation type="submission" date="2020-03" db="EMBL/GenBank/DDBJ databases">
        <title>Whole genome shotgun sequence of Phytohabitans rumicis NBRC 108638.</title>
        <authorList>
            <person name="Komaki H."/>
            <person name="Tamura T."/>
        </authorList>
    </citation>
    <scope>NUCLEOTIDE SEQUENCE [LARGE SCALE GENOMIC DNA]</scope>
    <source>
        <strain evidence="1 2">NBRC 108638</strain>
    </source>
</reference>
<dbReference type="PRINTS" id="PR00313">
    <property type="entry name" value="CABNDNGRPT"/>
</dbReference>
<dbReference type="InterPro" id="IPR011049">
    <property type="entry name" value="Serralysin-like_metalloprot_C"/>
</dbReference>
<proteinExistence type="predicted"/>